<feature type="region of interest" description="Disordered" evidence="1">
    <location>
        <begin position="64"/>
        <end position="92"/>
    </location>
</feature>
<evidence type="ECO:0000313" key="2">
    <source>
        <dbReference type="EMBL" id="QSG01740.1"/>
    </source>
</evidence>
<dbReference type="KEGG" id="hara:AArcS_0511"/>
<keyword evidence="3" id="KW-1185">Reference proteome</keyword>
<organism evidence="2 3">
    <name type="scientific">Natranaeroarchaeum sulfidigenes</name>
    <dbReference type="NCBI Taxonomy" id="2784880"/>
    <lineage>
        <taxon>Archaea</taxon>
        <taxon>Methanobacteriati</taxon>
        <taxon>Methanobacteriota</taxon>
        <taxon>Stenosarchaea group</taxon>
        <taxon>Halobacteria</taxon>
        <taxon>Halobacteriales</taxon>
        <taxon>Natronoarchaeaceae</taxon>
        <taxon>Natranaeroarchaeum</taxon>
    </lineage>
</organism>
<dbReference type="GeneID" id="70683892"/>
<evidence type="ECO:0000256" key="1">
    <source>
        <dbReference type="SAM" id="MobiDB-lite"/>
    </source>
</evidence>
<dbReference type="AlphaFoldDB" id="A0A897MHX8"/>
<proteinExistence type="predicted"/>
<dbReference type="Proteomes" id="UP000663586">
    <property type="component" value="Chromosome"/>
</dbReference>
<protein>
    <submittedName>
        <fullName evidence="2">RHH family protein, predicted antitoxin of TA system</fullName>
    </submittedName>
</protein>
<dbReference type="RefSeq" id="WP_238478850.1">
    <property type="nucleotide sequence ID" value="NZ_CP064786.1"/>
</dbReference>
<name>A0A897MHX8_9EURY</name>
<reference evidence="2" key="1">
    <citation type="submission" date="2020-11" db="EMBL/GenBank/DDBJ databases">
        <title>Carbohydrate-dependent, anaerobic sulfur respiration: A novel catabolism in halophilic archaea.</title>
        <authorList>
            <person name="Sorokin D.Y."/>
            <person name="Messina E."/>
            <person name="Smedile F."/>
            <person name="La Cono V."/>
            <person name="Hallsworth J.E."/>
            <person name="Yakimov M.M."/>
        </authorList>
    </citation>
    <scope>NUCLEOTIDE SEQUENCE</scope>
    <source>
        <strain evidence="2">AArc-S</strain>
    </source>
</reference>
<accession>A0A897MHX8</accession>
<evidence type="ECO:0000313" key="3">
    <source>
        <dbReference type="Proteomes" id="UP000663586"/>
    </source>
</evidence>
<gene>
    <name evidence="2" type="ORF">AArcS_0511</name>
</gene>
<sequence length="92" mass="10144">MREIRIDDETNARLEALQAEIRCQTGQSITKQELLTRILDTACRSPNEIVDSFRDSAVPLSASEKATMRSGRIASGTATDEDDIDDILYSGP</sequence>
<dbReference type="EMBL" id="CP064786">
    <property type="protein sequence ID" value="QSG01740.1"/>
    <property type="molecule type" value="Genomic_DNA"/>
</dbReference>